<evidence type="ECO:0000259" key="5">
    <source>
        <dbReference type="Pfam" id="PF05157"/>
    </source>
</evidence>
<feature type="domain" description="Type II secretion system protein GspE N-terminal" evidence="5">
    <location>
        <begin position="59"/>
        <end position="146"/>
    </location>
</feature>
<dbReference type="SUPFAM" id="SSF52540">
    <property type="entry name" value="P-loop containing nucleoside triphosphate hydrolases"/>
    <property type="match status" value="1"/>
</dbReference>
<name>A0A2G6KG53_9BACT</name>
<feature type="domain" description="Bacterial type II secretion system protein E" evidence="4">
    <location>
        <begin position="180"/>
        <end position="394"/>
    </location>
</feature>
<gene>
    <name evidence="6" type="ORF">CSA56_07135</name>
</gene>
<evidence type="ECO:0000259" key="4">
    <source>
        <dbReference type="Pfam" id="PF00437"/>
    </source>
</evidence>
<keyword evidence="2" id="KW-0547">Nucleotide-binding</keyword>
<dbReference type="Gene3D" id="3.30.300.160">
    <property type="entry name" value="Type II secretion system, protein E, N-terminal domain"/>
    <property type="match status" value="1"/>
</dbReference>
<reference evidence="6 7" key="1">
    <citation type="submission" date="2017-10" db="EMBL/GenBank/DDBJ databases">
        <title>Novel microbial diversity and functional potential in the marine mammal oral microbiome.</title>
        <authorList>
            <person name="Dudek N.K."/>
            <person name="Sun C.L."/>
            <person name="Burstein D."/>
            <person name="Kantor R.S."/>
            <person name="Aliaga Goltsman D.S."/>
            <person name="Bik E.M."/>
            <person name="Thomas B.C."/>
            <person name="Banfield J.F."/>
            <person name="Relman D.A."/>
        </authorList>
    </citation>
    <scope>NUCLEOTIDE SEQUENCE [LARGE SCALE GENOMIC DNA]</scope>
    <source>
        <strain evidence="6">DOLJORAL78_47_16</strain>
    </source>
</reference>
<dbReference type="GO" id="GO:0005524">
    <property type="term" value="F:ATP binding"/>
    <property type="evidence" value="ECO:0007669"/>
    <property type="project" value="UniProtKB-KW"/>
</dbReference>
<comment type="similarity">
    <text evidence="1">Belongs to the GSP E family.</text>
</comment>
<accession>A0A2G6KG53</accession>
<evidence type="ECO:0000256" key="3">
    <source>
        <dbReference type="ARBA" id="ARBA00022840"/>
    </source>
</evidence>
<protein>
    <recommendedName>
        <fullName evidence="8">Type II secretion system protein GspE N-terminal domain-containing protein</fullName>
    </recommendedName>
</protein>
<dbReference type="Pfam" id="PF05157">
    <property type="entry name" value="MshEN"/>
    <property type="match status" value="1"/>
</dbReference>
<proteinExistence type="inferred from homology"/>
<dbReference type="SUPFAM" id="SSF160246">
    <property type="entry name" value="EspE N-terminal domain-like"/>
    <property type="match status" value="1"/>
</dbReference>
<dbReference type="InterPro" id="IPR027417">
    <property type="entry name" value="P-loop_NTPase"/>
</dbReference>
<evidence type="ECO:0000256" key="1">
    <source>
        <dbReference type="ARBA" id="ARBA00006611"/>
    </source>
</evidence>
<evidence type="ECO:0008006" key="8">
    <source>
        <dbReference type="Google" id="ProtNLM"/>
    </source>
</evidence>
<comment type="caution">
    <text evidence="6">The sequence shown here is derived from an EMBL/GenBank/DDBJ whole genome shotgun (WGS) entry which is preliminary data.</text>
</comment>
<dbReference type="Pfam" id="PF00437">
    <property type="entry name" value="T2SSE"/>
    <property type="match status" value="2"/>
</dbReference>
<dbReference type="PANTHER" id="PTHR30258">
    <property type="entry name" value="TYPE II SECRETION SYSTEM PROTEIN GSPE-RELATED"/>
    <property type="match status" value="1"/>
</dbReference>
<dbReference type="Gene3D" id="3.30.450.90">
    <property type="match status" value="1"/>
</dbReference>
<feature type="domain" description="Bacterial type II secretion system protein E" evidence="4">
    <location>
        <begin position="467"/>
        <end position="618"/>
    </location>
</feature>
<dbReference type="Gene3D" id="3.40.50.300">
    <property type="entry name" value="P-loop containing nucleotide triphosphate hydrolases"/>
    <property type="match status" value="1"/>
</dbReference>
<dbReference type="AlphaFoldDB" id="A0A2G6KG53"/>
<keyword evidence="3" id="KW-0067">ATP-binding</keyword>
<evidence type="ECO:0000256" key="2">
    <source>
        <dbReference type="ARBA" id="ARBA00022741"/>
    </source>
</evidence>
<dbReference type="InterPro" id="IPR001482">
    <property type="entry name" value="T2SS/T4SS_dom"/>
</dbReference>
<dbReference type="InterPro" id="IPR037257">
    <property type="entry name" value="T2SS_E_N_sf"/>
</dbReference>
<dbReference type="GO" id="GO:0016887">
    <property type="term" value="F:ATP hydrolysis activity"/>
    <property type="evidence" value="ECO:0007669"/>
    <property type="project" value="TreeGrafter"/>
</dbReference>
<dbReference type="PANTHER" id="PTHR30258:SF1">
    <property type="entry name" value="PROTEIN TRANSPORT PROTEIN HOFB HOMOLOG"/>
    <property type="match status" value="1"/>
</dbReference>
<dbReference type="EMBL" id="PDSK01000080">
    <property type="protein sequence ID" value="PIE34654.1"/>
    <property type="molecule type" value="Genomic_DNA"/>
</dbReference>
<organism evidence="6 7">
    <name type="scientific">candidate division KSB3 bacterium</name>
    <dbReference type="NCBI Taxonomy" id="2044937"/>
    <lineage>
        <taxon>Bacteria</taxon>
        <taxon>candidate division KSB3</taxon>
    </lineage>
</organism>
<dbReference type="Gene3D" id="1.10.40.70">
    <property type="match status" value="1"/>
</dbReference>
<evidence type="ECO:0000313" key="7">
    <source>
        <dbReference type="Proteomes" id="UP000230821"/>
    </source>
</evidence>
<evidence type="ECO:0000313" key="6">
    <source>
        <dbReference type="EMBL" id="PIE34654.1"/>
    </source>
</evidence>
<dbReference type="GO" id="GO:0005886">
    <property type="term" value="C:plasma membrane"/>
    <property type="evidence" value="ECO:0007669"/>
    <property type="project" value="TreeGrafter"/>
</dbReference>
<sequence>MRQTKTIGSILLDVELVTQQDIDQALELQKQTGKRLGEVLVQLGAVSDDDIRWALAEQLNLPYVNIRKDQVDVDVATLLPEKLARRYHVIPILKIDRELTVVVDDPLNTTIIQDIERITKSEVKISLGRTSDILLAIDEIYGSSEEHVQSKHDTPPVFLSSWFQEGAIQKILNDPSGQVMLDQILYHAFEHGVPRIYLQSGLETCTVSYKMNGVLQEQIHLSTEWSSILLFRLKINADIDLTQTQHPQYQEVTYTISPTSLPEGQPSSAVTLAVSILPTASGESAVIQVINKPAINLWEELRNDADSELQERELQDVYAFQEQLRHRKTGTIFLGGTSYSDKITTLYALLHAFDPVRKKIVTLESSSEYRVDKYSQIRYAKNIHGVAFSRTVQSTDAEDNRQPDQKFQALLSHKPELAFSGNTSTILQPAQQELSSWLHALNPYELDVLLVDHLESDIVVSQCFDLAGHALLLAGLDFPNVFHILAYFQDCHVKPSMLVSRLQGLLAQQAVRTLCPTCKQKDNSSSAKELVERYYGEGDAPLPEIYAPGQCPECHMTGYRQYVILFEVLPMASWLKDLLLTGAPVSEIQQMAGEQGFQTLTHKALHLLQAGITSVEEVYSIIQ</sequence>
<dbReference type="Proteomes" id="UP000230821">
    <property type="component" value="Unassembled WGS sequence"/>
</dbReference>
<dbReference type="InterPro" id="IPR007831">
    <property type="entry name" value="T2SS_GspE_N"/>
</dbReference>